<protein>
    <recommendedName>
        <fullName evidence="1">Tr-type G domain-containing protein</fullName>
    </recommendedName>
</protein>
<dbReference type="PROSITE" id="PS51722">
    <property type="entry name" value="G_TR_2"/>
    <property type="match status" value="1"/>
</dbReference>
<dbReference type="GO" id="GO:0003746">
    <property type="term" value="F:translation elongation factor activity"/>
    <property type="evidence" value="ECO:0007669"/>
    <property type="project" value="TreeGrafter"/>
</dbReference>
<name>A0A383ABZ2_9ZZZZ</name>
<dbReference type="EMBL" id="UINC01190843">
    <property type="protein sequence ID" value="SVE05194.1"/>
    <property type="molecule type" value="Genomic_DNA"/>
</dbReference>
<feature type="domain" description="Tr-type G" evidence="1">
    <location>
        <begin position="5"/>
        <end position="191"/>
    </location>
</feature>
<organism evidence="2">
    <name type="scientific">marine metagenome</name>
    <dbReference type="NCBI Taxonomy" id="408172"/>
    <lineage>
        <taxon>unclassified sequences</taxon>
        <taxon>metagenomes</taxon>
        <taxon>ecological metagenomes</taxon>
    </lineage>
</organism>
<dbReference type="InterPro" id="IPR027417">
    <property type="entry name" value="P-loop_NTPase"/>
</dbReference>
<reference evidence="2" key="1">
    <citation type="submission" date="2018-05" db="EMBL/GenBank/DDBJ databases">
        <authorList>
            <person name="Lanie J.A."/>
            <person name="Ng W.-L."/>
            <person name="Kazmierczak K.M."/>
            <person name="Andrzejewski T.M."/>
            <person name="Davidsen T.M."/>
            <person name="Wayne K.J."/>
            <person name="Tettelin H."/>
            <person name="Glass J.I."/>
            <person name="Rusch D."/>
            <person name="Podicherti R."/>
            <person name="Tsui H.-C.T."/>
            <person name="Winkler M.E."/>
        </authorList>
    </citation>
    <scope>NUCLEOTIDE SEQUENCE</scope>
</reference>
<proteinExistence type="predicted"/>
<gene>
    <name evidence="2" type="ORF">METZ01_LOCUS458048</name>
</gene>
<dbReference type="Pfam" id="PF00009">
    <property type="entry name" value="GTP_EFTU"/>
    <property type="match status" value="1"/>
</dbReference>
<dbReference type="PRINTS" id="PR00315">
    <property type="entry name" value="ELONGATNFCT"/>
</dbReference>
<accession>A0A383ABZ2</accession>
<dbReference type="InterPro" id="IPR050055">
    <property type="entry name" value="EF-Tu_GTPase"/>
</dbReference>
<dbReference type="InterPro" id="IPR000795">
    <property type="entry name" value="T_Tr_GTP-bd_dom"/>
</dbReference>
<evidence type="ECO:0000313" key="2">
    <source>
        <dbReference type="EMBL" id="SVE05194.1"/>
    </source>
</evidence>
<sequence length="191" mass="21265">MLIVKQEVKIAVVGHVDSGKSTTVGVLISDKLDDGNGKARETILKHKHEKESGRSSSISINHKIINNNAITFIDLCGHEKYLKSTVLGLSNSFSDYSMLIIGMNRGITDITQQHLILSLSLKVPIFTVLTKVDLCTESIYNQVFNNYIKLLKKTGLKGYLVDSEKKLENALSFTNNKKNKKIPIFNISNKT</sequence>
<evidence type="ECO:0000259" key="1">
    <source>
        <dbReference type="PROSITE" id="PS51722"/>
    </source>
</evidence>
<dbReference type="GO" id="GO:0005525">
    <property type="term" value="F:GTP binding"/>
    <property type="evidence" value="ECO:0007669"/>
    <property type="project" value="InterPro"/>
</dbReference>
<dbReference type="PANTHER" id="PTHR43721">
    <property type="entry name" value="ELONGATION FACTOR TU-RELATED"/>
    <property type="match status" value="1"/>
</dbReference>
<dbReference type="PANTHER" id="PTHR43721:SF9">
    <property type="entry name" value="GTP-BINDING PROTEIN 1"/>
    <property type="match status" value="1"/>
</dbReference>
<feature type="non-terminal residue" evidence="2">
    <location>
        <position position="191"/>
    </location>
</feature>
<dbReference type="GO" id="GO:0003924">
    <property type="term" value="F:GTPase activity"/>
    <property type="evidence" value="ECO:0007669"/>
    <property type="project" value="InterPro"/>
</dbReference>
<dbReference type="SUPFAM" id="SSF52540">
    <property type="entry name" value="P-loop containing nucleoside triphosphate hydrolases"/>
    <property type="match status" value="1"/>
</dbReference>
<dbReference type="AlphaFoldDB" id="A0A383ABZ2"/>
<dbReference type="Gene3D" id="3.40.50.300">
    <property type="entry name" value="P-loop containing nucleotide triphosphate hydrolases"/>
    <property type="match status" value="1"/>
</dbReference>